<comment type="function">
    <text evidence="12">Catalyzes the hydrolysis of 3-deoxy-D-manno-octulosonate 8-phosphate (KDO 8-P) to 3-deoxy-D-manno-octulosonate (KDO) and inorganic phosphate.</text>
</comment>
<dbReference type="InterPro" id="IPR023214">
    <property type="entry name" value="HAD_sf"/>
</dbReference>
<proteinExistence type="inferred from homology"/>
<evidence type="ECO:0000256" key="4">
    <source>
        <dbReference type="ARBA" id="ARBA00011881"/>
    </source>
</evidence>
<dbReference type="Proteomes" id="UP000427716">
    <property type="component" value="Chromosome"/>
</dbReference>
<dbReference type="KEGG" id="ghl:GM160_06875"/>
<dbReference type="InterPro" id="IPR036412">
    <property type="entry name" value="HAD-like_sf"/>
</dbReference>
<dbReference type="PANTHER" id="PTHR21485:SF6">
    <property type="entry name" value="N-ACYLNEURAMINATE CYTIDYLYLTRANSFERASE-RELATED"/>
    <property type="match status" value="1"/>
</dbReference>
<dbReference type="CDD" id="cd01630">
    <property type="entry name" value="HAD_KDO-like"/>
    <property type="match status" value="1"/>
</dbReference>
<dbReference type="FunFam" id="3.40.50.1000:FF:000029">
    <property type="entry name" value="3-deoxy-D-manno-octulosonate 8-phosphate phosphatase KdsC"/>
    <property type="match status" value="1"/>
</dbReference>
<dbReference type="Gene3D" id="3.40.50.1000">
    <property type="entry name" value="HAD superfamily/HAD-like"/>
    <property type="match status" value="1"/>
</dbReference>
<evidence type="ECO:0000256" key="8">
    <source>
        <dbReference type="ARBA" id="ARBA00022801"/>
    </source>
</evidence>
<evidence type="ECO:0000313" key="15">
    <source>
        <dbReference type="Proteomes" id="UP000427716"/>
    </source>
</evidence>
<dbReference type="InterPro" id="IPR010023">
    <property type="entry name" value="KdsC_fam"/>
</dbReference>
<keyword evidence="7 12" id="KW-0479">Metal-binding</keyword>
<dbReference type="GO" id="GO:0046872">
    <property type="term" value="F:metal ion binding"/>
    <property type="evidence" value="ECO:0007669"/>
    <property type="project" value="UniProtKB-UniRule"/>
</dbReference>
<evidence type="ECO:0000256" key="3">
    <source>
        <dbReference type="ARBA" id="ARBA00005893"/>
    </source>
</evidence>
<reference evidence="14 15" key="1">
    <citation type="submission" date="2019-11" db="EMBL/GenBank/DDBJ databases">
        <authorList>
            <person name="Zhang J."/>
            <person name="Sun C."/>
        </authorList>
    </citation>
    <scope>NUCLEOTIDE SEQUENCE [LARGE SCALE GENOMIC DNA]</scope>
    <source>
        <strain evidence="15">sp2</strain>
    </source>
</reference>
<dbReference type="SFLD" id="SFLDS00003">
    <property type="entry name" value="Haloacid_Dehalogenase"/>
    <property type="match status" value="1"/>
</dbReference>
<comment type="similarity">
    <text evidence="3 12">Belongs to the KdsC family.</text>
</comment>
<dbReference type="SFLD" id="SFLDG01138">
    <property type="entry name" value="C1.6.2:_Deoxy-d-mannose-octulo"/>
    <property type="match status" value="1"/>
</dbReference>
<keyword evidence="9 12" id="KW-0460">Magnesium</keyword>
<evidence type="ECO:0000256" key="7">
    <source>
        <dbReference type="ARBA" id="ARBA00022723"/>
    </source>
</evidence>
<dbReference type="GO" id="GO:0019143">
    <property type="term" value="F:3-deoxy-manno-octulosonate-8-phosphatase activity"/>
    <property type="evidence" value="ECO:0007669"/>
    <property type="project" value="UniProtKB-UniRule"/>
</dbReference>
<evidence type="ECO:0000256" key="9">
    <source>
        <dbReference type="ARBA" id="ARBA00022842"/>
    </source>
</evidence>
<feature type="binding site" evidence="13">
    <location>
        <position position="23"/>
    </location>
    <ligand>
        <name>substrate</name>
    </ligand>
</feature>
<name>A0A6I6D5H2_9GAMM</name>
<evidence type="ECO:0000256" key="6">
    <source>
        <dbReference type="ARBA" id="ARBA00020092"/>
    </source>
</evidence>
<dbReference type="NCBIfam" id="TIGR01662">
    <property type="entry name" value="HAD-SF-IIIA"/>
    <property type="match status" value="1"/>
</dbReference>
<accession>A0A6I6D5H2</accession>
<keyword evidence="15" id="KW-1185">Reference proteome</keyword>
<dbReference type="GO" id="GO:0009103">
    <property type="term" value="P:lipopolysaccharide biosynthetic process"/>
    <property type="evidence" value="ECO:0007669"/>
    <property type="project" value="UniProtKB-UniRule"/>
</dbReference>
<comment type="catalytic activity">
    <reaction evidence="1 12">
        <text>3-deoxy-alpha-D-manno-2-octulosonate-8-phosphate + H2O = 3-deoxy-alpha-D-manno-oct-2-ulosonate + phosphate</text>
        <dbReference type="Rhea" id="RHEA:11500"/>
        <dbReference type="ChEBI" id="CHEBI:15377"/>
        <dbReference type="ChEBI" id="CHEBI:43474"/>
        <dbReference type="ChEBI" id="CHEBI:85985"/>
        <dbReference type="ChEBI" id="CHEBI:85986"/>
        <dbReference type="EC" id="3.1.3.45"/>
    </reaction>
</comment>
<feature type="binding site" evidence="13">
    <location>
        <position position="21"/>
    </location>
    <ligand>
        <name>Mg(2+)</name>
        <dbReference type="ChEBI" id="CHEBI:18420"/>
    </ligand>
</feature>
<organism evidence="14 15">
    <name type="scientific">Guyparkeria halophila</name>
    <dbReference type="NCBI Taxonomy" id="47960"/>
    <lineage>
        <taxon>Bacteria</taxon>
        <taxon>Pseudomonadati</taxon>
        <taxon>Pseudomonadota</taxon>
        <taxon>Gammaproteobacteria</taxon>
        <taxon>Chromatiales</taxon>
        <taxon>Thioalkalibacteraceae</taxon>
        <taxon>Guyparkeria</taxon>
    </lineage>
</organism>
<dbReference type="InterPro" id="IPR006549">
    <property type="entry name" value="HAD-SF_hydro_IIIA"/>
</dbReference>
<evidence type="ECO:0000256" key="11">
    <source>
        <dbReference type="ARBA" id="ARBA00031051"/>
    </source>
</evidence>
<dbReference type="EC" id="3.1.3.45" evidence="5 12"/>
<keyword evidence="8 12" id="KW-0378">Hydrolase</keyword>
<evidence type="ECO:0000256" key="1">
    <source>
        <dbReference type="ARBA" id="ARBA00000898"/>
    </source>
</evidence>
<sequence length="177" mass="19366">MSDKNDTWIERARRVRLLVLDVDGVMTDGRLHLTEDGEEHKIFHSRDGHGIKVIQELGVDVAIITGRSSPAVSRRAKSLGIQHVVLGATDKGQAIEELAQLLEIELDEIAAMGDDVLDLPMLNRAGLSATVSDAPMVIRSRVDWISPVPGGCGAVRALIDTLIDARDQWADVLARYR</sequence>
<dbReference type="InterPro" id="IPR050793">
    <property type="entry name" value="CMP-NeuNAc_synthase"/>
</dbReference>
<dbReference type="AlphaFoldDB" id="A0A6I6D5H2"/>
<protein>
    <recommendedName>
        <fullName evidence="6 12">3-deoxy-D-manno-octulosonate 8-phosphate phosphatase KdsC</fullName>
        <ecNumber evidence="5 12">3.1.3.45</ecNumber>
    </recommendedName>
    <alternativeName>
        <fullName evidence="11 12">KDO 8-P phosphatase</fullName>
    </alternativeName>
</protein>
<dbReference type="NCBIfam" id="TIGR01670">
    <property type="entry name" value="KdsC-phosphatas"/>
    <property type="match status" value="1"/>
</dbReference>
<keyword evidence="10 12" id="KW-0448">Lipopolysaccharide biosynthesis</keyword>
<dbReference type="EMBL" id="CP046415">
    <property type="protein sequence ID" value="QGT78641.1"/>
    <property type="molecule type" value="Genomic_DNA"/>
</dbReference>
<dbReference type="RefSeq" id="WP_136866902.1">
    <property type="nucleotide sequence ID" value="NZ_CP046415.1"/>
</dbReference>
<evidence type="ECO:0000256" key="2">
    <source>
        <dbReference type="ARBA" id="ARBA00001946"/>
    </source>
</evidence>
<evidence type="ECO:0000313" key="14">
    <source>
        <dbReference type="EMBL" id="QGT78641.1"/>
    </source>
</evidence>
<dbReference type="PIRSF" id="PIRSF006118">
    <property type="entry name" value="KDO8-P_Ptase"/>
    <property type="match status" value="1"/>
</dbReference>
<gene>
    <name evidence="14" type="ORF">GM160_06875</name>
</gene>
<evidence type="ECO:0000256" key="12">
    <source>
        <dbReference type="PIRNR" id="PIRNR006118"/>
    </source>
</evidence>
<comment type="subunit">
    <text evidence="4 12">Homotetramer.</text>
</comment>
<dbReference type="GO" id="GO:0008781">
    <property type="term" value="F:N-acylneuraminate cytidylyltransferase activity"/>
    <property type="evidence" value="ECO:0007669"/>
    <property type="project" value="TreeGrafter"/>
</dbReference>
<evidence type="ECO:0000256" key="10">
    <source>
        <dbReference type="ARBA" id="ARBA00022985"/>
    </source>
</evidence>
<dbReference type="SUPFAM" id="SSF56784">
    <property type="entry name" value="HAD-like"/>
    <property type="match status" value="1"/>
</dbReference>
<evidence type="ECO:0000256" key="13">
    <source>
        <dbReference type="PIRSR" id="PIRSR006118-2"/>
    </source>
</evidence>
<feature type="binding site" evidence="13">
    <location>
        <position position="114"/>
    </location>
    <ligand>
        <name>Mg(2+)</name>
        <dbReference type="ChEBI" id="CHEBI:18420"/>
    </ligand>
</feature>
<evidence type="ECO:0000256" key="5">
    <source>
        <dbReference type="ARBA" id="ARBA00013066"/>
    </source>
</evidence>
<comment type="cofactor">
    <cofactor evidence="2 12 13">
        <name>Mg(2+)</name>
        <dbReference type="ChEBI" id="CHEBI:18420"/>
    </cofactor>
</comment>
<dbReference type="SFLD" id="SFLDG01136">
    <property type="entry name" value="C1.6:_Phosphoserine_Phosphatas"/>
    <property type="match status" value="1"/>
</dbReference>
<dbReference type="Pfam" id="PF08282">
    <property type="entry name" value="Hydrolase_3"/>
    <property type="match status" value="1"/>
</dbReference>
<dbReference type="PANTHER" id="PTHR21485">
    <property type="entry name" value="HAD SUPERFAMILY MEMBERS CMAS AND KDSC"/>
    <property type="match status" value="1"/>
</dbReference>